<proteinExistence type="predicted"/>
<gene>
    <name evidence="1" type="ORF">TSUD_215220</name>
</gene>
<dbReference type="EMBL" id="DF973466">
    <property type="protein sequence ID" value="GAU31721.1"/>
    <property type="molecule type" value="Genomic_DNA"/>
</dbReference>
<dbReference type="OrthoDB" id="1429998at2759"/>
<reference evidence="2" key="1">
    <citation type="journal article" date="2017" name="Front. Plant Sci.">
        <title>Climate Clever Clovers: New Paradigm to Reduce the Environmental Footprint of Ruminants by Breeding Low Methanogenic Forages Utilizing Haplotype Variation.</title>
        <authorList>
            <person name="Kaur P."/>
            <person name="Appels R."/>
            <person name="Bayer P.E."/>
            <person name="Keeble-Gagnere G."/>
            <person name="Wang J."/>
            <person name="Hirakawa H."/>
            <person name="Shirasawa K."/>
            <person name="Vercoe P."/>
            <person name="Stefanova K."/>
            <person name="Durmic Z."/>
            <person name="Nichols P."/>
            <person name="Revell C."/>
            <person name="Isobe S.N."/>
            <person name="Edwards D."/>
            <person name="Erskine W."/>
        </authorList>
    </citation>
    <scope>NUCLEOTIDE SEQUENCE [LARGE SCALE GENOMIC DNA]</scope>
    <source>
        <strain evidence="2">cv. Daliak</strain>
    </source>
</reference>
<accession>A0A2Z6MJ38</accession>
<organism evidence="1 2">
    <name type="scientific">Trifolium subterraneum</name>
    <name type="common">Subterranean clover</name>
    <dbReference type="NCBI Taxonomy" id="3900"/>
    <lineage>
        <taxon>Eukaryota</taxon>
        <taxon>Viridiplantae</taxon>
        <taxon>Streptophyta</taxon>
        <taxon>Embryophyta</taxon>
        <taxon>Tracheophyta</taxon>
        <taxon>Spermatophyta</taxon>
        <taxon>Magnoliopsida</taxon>
        <taxon>eudicotyledons</taxon>
        <taxon>Gunneridae</taxon>
        <taxon>Pentapetalae</taxon>
        <taxon>rosids</taxon>
        <taxon>fabids</taxon>
        <taxon>Fabales</taxon>
        <taxon>Fabaceae</taxon>
        <taxon>Papilionoideae</taxon>
        <taxon>50 kb inversion clade</taxon>
        <taxon>NPAAA clade</taxon>
        <taxon>Hologalegina</taxon>
        <taxon>IRL clade</taxon>
        <taxon>Trifolieae</taxon>
        <taxon>Trifolium</taxon>
    </lineage>
</organism>
<dbReference type="AlphaFoldDB" id="A0A2Z6MJ38"/>
<keyword evidence="2" id="KW-1185">Reference proteome</keyword>
<evidence type="ECO:0000313" key="2">
    <source>
        <dbReference type="Proteomes" id="UP000242715"/>
    </source>
</evidence>
<evidence type="ECO:0008006" key="3">
    <source>
        <dbReference type="Google" id="ProtNLM"/>
    </source>
</evidence>
<sequence length="230" mass="25490">MFMIQGLTTSGSGDCFLPVDNYHSRSSSYTSYTCIGPLVRFRVPEDSDCCMKGITLCVVYSSTSENMSSECLIGVFIINYTKLTMDIYKQDTVMSFNDEDWQDVKSNLGPGDNVGIFVVLGNGFTVKETAVYLIQGQSSTMEIESSITREVEQSIMVKMEPLPEVEVQTPPNVKTEPSPEEELQPSLIVQNEPSSAPARIVQNEPLPQPNKSIFVKFAKRVGKCVCLKPE</sequence>
<name>A0A2Z6MJ38_TRISU</name>
<dbReference type="Proteomes" id="UP000242715">
    <property type="component" value="Unassembled WGS sequence"/>
</dbReference>
<protein>
    <recommendedName>
        <fullName evidence="3">TMV resistance protein N</fullName>
    </recommendedName>
</protein>
<evidence type="ECO:0000313" key="1">
    <source>
        <dbReference type="EMBL" id="GAU31721.1"/>
    </source>
</evidence>